<dbReference type="Proteomes" id="UP000030765">
    <property type="component" value="Unassembled WGS sequence"/>
</dbReference>
<protein>
    <submittedName>
        <fullName evidence="2 3">50S ribosomal protein L23</fullName>
    </submittedName>
</protein>
<organism evidence="2">
    <name type="scientific">Anopheles sinensis</name>
    <name type="common">Mosquito</name>
    <dbReference type="NCBI Taxonomy" id="74873"/>
    <lineage>
        <taxon>Eukaryota</taxon>
        <taxon>Metazoa</taxon>
        <taxon>Ecdysozoa</taxon>
        <taxon>Arthropoda</taxon>
        <taxon>Hexapoda</taxon>
        <taxon>Insecta</taxon>
        <taxon>Pterygota</taxon>
        <taxon>Neoptera</taxon>
        <taxon>Endopterygota</taxon>
        <taxon>Diptera</taxon>
        <taxon>Nematocera</taxon>
        <taxon>Culicoidea</taxon>
        <taxon>Culicidae</taxon>
        <taxon>Anophelinae</taxon>
        <taxon>Anopheles</taxon>
    </lineage>
</organism>
<dbReference type="GO" id="GO:0005840">
    <property type="term" value="C:ribosome"/>
    <property type="evidence" value="ECO:0007669"/>
    <property type="project" value="UniProtKB-KW"/>
</dbReference>
<accession>A0A084VKL2</accession>
<gene>
    <name evidence="2" type="ORF">ZHAS_00005913</name>
</gene>
<feature type="region of interest" description="Disordered" evidence="1">
    <location>
        <begin position="42"/>
        <end position="89"/>
    </location>
</feature>
<dbReference type="EnsemblMetazoa" id="ASIC005913-RA">
    <property type="protein sequence ID" value="ASIC005913-PA"/>
    <property type="gene ID" value="ASIC005913"/>
</dbReference>
<evidence type="ECO:0000313" key="2">
    <source>
        <dbReference type="EMBL" id="KFB38506.1"/>
    </source>
</evidence>
<evidence type="ECO:0000313" key="4">
    <source>
        <dbReference type="Proteomes" id="UP000030765"/>
    </source>
</evidence>
<dbReference type="EMBL" id="KE524948">
    <property type="protein sequence ID" value="KFB38506.1"/>
    <property type="molecule type" value="Genomic_DNA"/>
</dbReference>
<keyword evidence="2" id="KW-0687">Ribonucleoprotein</keyword>
<name>A0A084VKL2_ANOSI</name>
<dbReference type="VEuPathDB" id="VectorBase:ASIC005913"/>
<dbReference type="EMBL" id="ATLV01014228">
    <property type="status" value="NOT_ANNOTATED_CDS"/>
    <property type="molecule type" value="Genomic_DNA"/>
</dbReference>
<dbReference type="AlphaFoldDB" id="A0A084VKL2"/>
<sequence>MLIGSENINHWQKILDPRAAVRCTALDQKRAYDLRSIVQTIGSPHASPASQGLYKVPSTGAPKPIRPTKPSHLHGHPGSGPAVSRQIAY</sequence>
<evidence type="ECO:0000256" key="1">
    <source>
        <dbReference type="SAM" id="MobiDB-lite"/>
    </source>
</evidence>
<proteinExistence type="predicted"/>
<reference evidence="3" key="2">
    <citation type="submission" date="2020-05" db="UniProtKB">
        <authorList>
            <consortium name="EnsemblMetazoa"/>
        </authorList>
    </citation>
    <scope>IDENTIFICATION</scope>
</reference>
<keyword evidence="2" id="KW-0689">Ribosomal protein</keyword>
<evidence type="ECO:0000313" key="3">
    <source>
        <dbReference type="EnsemblMetazoa" id="ASIC005913-PA"/>
    </source>
</evidence>
<reference evidence="2 4" key="1">
    <citation type="journal article" date="2014" name="BMC Genomics">
        <title>Genome sequence of Anopheles sinensis provides insight into genetics basis of mosquito competence for malaria parasites.</title>
        <authorList>
            <person name="Zhou D."/>
            <person name="Zhang D."/>
            <person name="Ding G."/>
            <person name="Shi L."/>
            <person name="Hou Q."/>
            <person name="Ye Y."/>
            <person name="Xu Y."/>
            <person name="Zhou H."/>
            <person name="Xiong C."/>
            <person name="Li S."/>
            <person name="Yu J."/>
            <person name="Hong S."/>
            <person name="Yu X."/>
            <person name="Zou P."/>
            <person name="Chen C."/>
            <person name="Chang X."/>
            <person name="Wang W."/>
            <person name="Lv Y."/>
            <person name="Sun Y."/>
            <person name="Ma L."/>
            <person name="Shen B."/>
            <person name="Zhu C."/>
        </authorList>
    </citation>
    <scope>NUCLEOTIDE SEQUENCE [LARGE SCALE GENOMIC DNA]</scope>
</reference>
<keyword evidence="4" id="KW-1185">Reference proteome</keyword>